<feature type="compositionally biased region" description="Basic and acidic residues" evidence="1">
    <location>
        <begin position="156"/>
        <end position="166"/>
    </location>
</feature>
<name>B0WVE1_CULQU</name>
<dbReference type="VEuPathDB" id="VectorBase:CQUJHB016570"/>
<feature type="compositionally biased region" description="Basic and acidic residues" evidence="1">
    <location>
        <begin position="215"/>
        <end position="228"/>
    </location>
</feature>
<keyword evidence="4" id="KW-1185">Reference proteome</keyword>
<dbReference type="HOGENOM" id="CLU_1112255_0_0_1"/>
<dbReference type="InParanoid" id="B0WVE1"/>
<reference evidence="3" key="2">
    <citation type="submission" date="2021-02" db="UniProtKB">
        <authorList>
            <consortium name="EnsemblMetazoa"/>
        </authorList>
    </citation>
    <scope>IDENTIFICATION</scope>
    <source>
        <strain evidence="3">JHB</strain>
    </source>
</reference>
<feature type="region of interest" description="Disordered" evidence="1">
    <location>
        <begin position="156"/>
        <end position="235"/>
    </location>
</feature>
<accession>B0WVE1</accession>
<proteinExistence type="predicted"/>
<dbReference type="EnsemblMetazoa" id="CPIJ011344-RA">
    <property type="protein sequence ID" value="CPIJ011344-PA"/>
    <property type="gene ID" value="CPIJ011344"/>
</dbReference>
<dbReference type="KEGG" id="cqu:CpipJ_CPIJ011344"/>
<sequence>MSGSIIQPIVGLGRWNVKGRDNIADSSSRLYQGEDDEFDERANSWEVCQLELNRVGFLTEDEIKKCTAKDDTLQKPCFMKNVNKAMSTALFMGSDYRKELQATVHAYNAADHTVTKVPPEEVFSDRKIKRGLPLLLRGRTEHDDLVFDARDPEAKIKSKAREDTHRGAKRSTVKPGDAVLIERQSKAKGETLNQKGSEVARTPTDHSRGTTFRLGRHDQEVKEIDQQRPRRTVKTPSHLLDYIRSVEDEF</sequence>
<reference evidence="2" key="1">
    <citation type="submission" date="2007-03" db="EMBL/GenBank/DDBJ databases">
        <title>Annotation of Culex pipiens quinquefasciatus.</title>
        <authorList>
            <consortium name="The Broad Institute Genome Sequencing Platform"/>
            <person name="Atkinson P.W."/>
            <person name="Hemingway J."/>
            <person name="Christensen B.M."/>
            <person name="Higgs S."/>
            <person name="Kodira C."/>
            <person name="Hannick L."/>
            <person name="Megy K."/>
            <person name="O'Leary S."/>
            <person name="Pearson M."/>
            <person name="Haas B.J."/>
            <person name="Mauceli E."/>
            <person name="Wortman J.R."/>
            <person name="Lee N.H."/>
            <person name="Guigo R."/>
            <person name="Stanke M."/>
            <person name="Alvarado L."/>
            <person name="Amedeo P."/>
            <person name="Antoine C.H."/>
            <person name="Arensburger P."/>
            <person name="Bidwell S.L."/>
            <person name="Crawford M."/>
            <person name="Camaro F."/>
            <person name="Devon K."/>
            <person name="Engels R."/>
            <person name="Hammond M."/>
            <person name="Howarth C."/>
            <person name="Koehrsen M."/>
            <person name="Lawson D."/>
            <person name="Montgomery P."/>
            <person name="Nene V."/>
            <person name="Nusbaum C."/>
            <person name="Puiu D."/>
            <person name="Romero-Severson J."/>
            <person name="Severson D.W."/>
            <person name="Shumway M."/>
            <person name="Sisk P."/>
            <person name="Stolte C."/>
            <person name="Zeng Q."/>
            <person name="Eisenstadt E."/>
            <person name="Fraser-Liggett C."/>
            <person name="Strausberg R."/>
            <person name="Galagan J."/>
            <person name="Birren B."/>
            <person name="Collins F.H."/>
        </authorList>
    </citation>
    <scope>NUCLEOTIDE SEQUENCE [LARGE SCALE GENOMIC DNA]</scope>
    <source>
        <strain evidence="2">JHB</strain>
    </source>
</reference>
<evidence type="ECO:0000256" key="1">
    <source>
        <dbReference type="SAM" id="MobiDB-lite"/>
    </source>
</evidence>
<dbReference type="eggNOG" id="ENOG502TC0Q">
    <property type="taxonomic scope" value="Eukaryota"/>
</dbReference>
<evidence type="ECO:0000313" key="4">
    <source>
        <dbReference type="Proteomes" id="UP000002320"/>
    </source>
</evidence>
<protein>
    <submittedName>
        <fullName evidence="2 3">Uncharacterized protein</fullName>
    </submittedName>
</protein>
<dbReference type="OrthoDB" id="441971at2759"/>
<dbReference type="Proteomes" id="UP000002320">
    <property type="component" value="Unassembled WGS sequence"/>
</dbReference>
<gene>
    <name evidence="3" type="primary">6043750</name>
    <name evidence="2" type="ORF">CpipJ_CPIJ011344</name>
</gene>
<evidence type="ECO:0000313" key="2">
    <source>
        <dbReference type="EMBL" id="EDS35543.1"/>
    </source>
</evidence>
<organism>
    <name type="scientific">Culex quinquefasciatus</name>
    <name type="common">Southern house mosquito</name>
    <name type="synonym">Culex pungens</name>
    <dbReference type="NCBI Taxonomy" id="7176"/>
    <lineage>
        <taxon>Eukaryota</taxon>
        <taxon>Metazoa</taxon>
        <taxon>Ecdysozoa</taxon>
        <taxon>Arthropoda</taxon>
        <taxon>Hexapoda</taxon>
        <taxon>Insecta</taxon>
        <taxon>Pterygota</taxon>
        <taxon>Neoptera</taxon>
        <taxon>Endopterygota</taxon>
        <taxon>Diptera</taxon>
        <taxon>Nematocera</taxon>
        <taxon>Culicoidea</taxon>
        <taxon>Culicidae</taxon>
        <taxon>Culicinae</taxon>
        <taxon>Culicini</taxon>
        <taxon>Culex</taxon>
        <taxon>Culex</taxon>
    </lineage>
</organism>
<dbReference type="AlphaFoldDB" id="B0WVE1"/>
<dbReference type="STRING" id="7176.B0WVE1"/>
<dbReference type="VEuPathDB" id="VectorBase:CPIJ011344"/>
<evidence type="ECO:0000313" key="3">
    <source>
        <dbReference type="EnsemblMetazoa" id="CPIJ011344-PA"/>
    </source>
</evidence>
<dbReference type="EMBL" id="DS232124">
    <property type="protein sequence ID" value="EDS35543.1"/>
    <property type="molecule type" value="Genomic_DNA"/>
</dbReference>
<dbReference type="VEuPathDB" id="VectorBase:CQUJHB008704"/>